<name>A0A1I4ETI4_9LACT</name>
<sequence>MDNSKINNQAATEENLEQAGYRRYRGKEMDIYYNAQICEHAGECVRGNPAVWEVGRRPWILPDNGEKIDNQAIINRCPSGALKFIK</sequence>
<dbReference type="Proteomes" id="UP001157396">
    <property type="component" value="Unassembled WGS sequence"/>
</dbReference>
<dbReference type="EMBL" id="JARYTV010000001">
    <property type="protein sequence ID" value="MDH7959116.1"/>
    <property type="molecule type" value="Genomic_DNA"/>
</dbReference>
<dbReference type="OrthoDB" id="9793389at2"/>
<evidence type="ECO:0000313" key="3">
    <source>
        <dbReference type="EMBL" id="SFL07816.1"/>
    </source>
</evidence>
<dbReference type="RefSeq" id="WP_074749892.1">
    <property type="nucleotide sequence ID" value="NZ_AP026069.1"/>
</dbReference>
<dbReference type="AlphaFoldDB" id="A0A1I4ETI4"/>
<reference evidence="3 4" key="1">
    <citation type="submission" date="2016-10" db="EMBL/GenBank/DDBJ databases">
        <authorList>
            <person name="de Groot N.N."/>
        </authorList>
    </citation>
    <scope>NUCLEOTIDE SEQUENCE [LARGE SCALE GENOMIC DNA]</scope>
    <source>
        <strain evidence="3 4">M79</strain>
    </source>
</reference>
<gene>
    <name evidence="2" type="ORF">QHR29_01310</name>
    <name evidence="3" type="ORF">SAMN05216438_101125</name>
</gene>
<protein>
    <submittedName>
        <fullName evidence="2">(4Fe-4S)-binding protein</fullName>
    </submittedName>
</protein>
<accession>A0A1I4ETI4</accession>
<evidence type="ECO:0000313" key="2">
    <source>
        <dbReference type="EMBL" id="MDH7959116.1"/>
    </source>
</evidence>
<evidence type="ECO:0000313" key="4">
    <source>
        <dbReference type="Proteomes" id="UP000181969"/>
    </source>
</evidence>
<dbReference type="EMBL" id="FOTJ01000001">
    <property type="protein sequence ID" value="SFL07816.1"/>
    <property type="molecule type" value="Genomic_DNA"/>
</dbReference>
<dbReference type="Pfam" id="PF06902">
    <property type="entry name" value="Fer4_19"/>
    <property type="match status" value="1"/>
</dbReference>
<feature type="domain" description="Divergent 4Fe-4S mono-cluster" evidence="1">
    <location>
        <begin position="24"/>
        <end position="85"/>
    </location>
</feature>
<proteinExistence type="predicted"/>
<dbReference type="InterPro" id="IPR010693">
    <property type="entry name" value="Divergent_4Fe-4S_mono-cluster"/>
</dbReference>
<organism evidence="3 4">
    <name type="scientific">Lactococcus garvieae</name>
    <dbReference type="NCBI Taxonomy" id="1363"/>
    <lineage>
        <taxon>Bacteria</taxon>
        <taxon>Bacillati</taxon>
        <taxon>Bacillota</taxon>
        <taxon>Bacilli</taxon>
        <taxon>Lactobacillales</taxon>
        <taxon>Streptococcaceae</taxon>
        <taxon>Lactococcus</taxon>
    </lineage>
</organism>
<dbReference type="Proteomes" id="UP000181969">
    <property type="component" value="Unassembled WGS sequence"/>
</dbReference>
<reference evidence="2" key="2">
    <citation type="submission" date="2023-04" db="EMBL/GenBank/DDBJ databases">
        <title>Genomic analysis of Lactococcus garvieae isolates.</title>
        <authorList>
            <person name="Zhanghang C."/>
        </authorList>
    </citation>
    <scope>NUCLEOTIDE SEQUENCE</scope>
    <source>
        <strain evidence="2">ZB-1</strain>
    </source>
</reference>
<evidence type="ECO:0000259" key="1">
    <source>
        <dbReference type="Pfam" id="PF06902"/>
    </source>
</evidence>